<name>A0A8H3VG19_VENIN</name>
<comment type="caution">
    <text evidence="1">The sequence shown here is derived from an EMBL/GenBank/DDBJ whole genome shotgun (WGS) entry which is preliminary data.</text>
</comment>
<gene>
    <name evidence="1" type="ORF">EG328_004130</name>
</gene>
<evidence type="ECO:0008006" key="3">
    <source>
        <dbReference type="Google" id="ProtNLM"/>
    </source>
</evidence>
<dbReference type="Gene3D" id="3.40.250.10">
    <property type="entry name" value="Rhodanese-like domain"/>
    <property type="match status" value="1"/>
</dbReference>
<dbReference type="AlphaFoldDB" id="A0A8H3VG19"/>
<proteinExistence type="predicted"/>
<accession>A0A8H3VG19</accession>
<dbReference type="SUPFAM" id="SSF52821">
    <property type="entry name" value="Rhodanese/Cell cycle control phosphatase"/>
    <property type="match status" value="1"/>
</dbReference>
<organism evidence="1 2">
    <name type="scientific">Venturia inaequalis</name>
    <name type="common">Apple scab fungus</name>
    <dbReference type="NCBI Taxonomy" id="5025"/>
    <lineage>
        <taxon>Eukaryota</taxon>
        <taxon>Fungi</taxon>
        <taxon>Dikarya</taxon>
        <taxon>Ascomycota</taxon>
        <taxon>Pezizomycotina</taxon>
        <taxon>Dothideomycetes</taxon>
        <taxon>Pleosporomycetidae</taxon>
        <taxon>Venturiales</taxon>
        <taxon>Venturiaceae</taxon>
        <taxon>Venturia</taxon>
    </lineage>
</organism>
<dbReference type="Proteomes" id="UP000447873">
    <property type="component" value="Unassembled WGS sequence"/>
</dbReference>
<reference evidence="1 2" key="1">
    <citation type="submission" date="2018-12" db="EMBL/GenBank/DDBJ databases">
        <title>Venturia inaequalis Genome Resource.</title>
        <authorList>
            <person name="Lichtner F.J."/>
        </authorList>
    </citation>
    <scope>NUCLEOTIDE SEQUENCE [LARGE SCALE GENOMIC DNA]</scope>
    <source>
        <strain evidence="1 2">120213</strain>
    </source>
</reference>
<sequence length="144" mass="15802">MADSTKSKAAWYAAYPVARTQNPAAIDRAQVLQLIKESTGGPQSYGGTIRGSINLPAQSLFPSIPTLYAIFKAAGVEKVIWYCGSSKGRGTRGAAWFADHIENEKDDRMQSLVLTEGVRGWATAGEEYAAFMDEYEKDVWEKSE</sequence>
<dbReference type="EMBL" id="WNWS01000023">
    <property type="protein sequence ID" value="KAE9986998.1"/>
    <property type="molecule type" value="Genomic_DNA"/>
</dbReference>
<protein>
    <recommendedName>
        <fullName evidence="3">Rhodanese domain-containing protein</fullName>
    </recommendedName>
</protein>
<evidence type="ECO:0000313" key="2">
    <source>
        <dbReference type="Proteomes" id="UP000447873"/>
    </source>
</evidence>
<dbReference type="InterPro" id="IPR036873">
    <property type="entry name" value="Rhodanese-like_dom_sf"/>
</dbReference>
<evidence type="ECO:0000313" key="1">
    <source>
        <dbReference type="EMBL" id="KAE9986998.1"/>
    </source>
</evidence>